<dbReference type="RefSeq" id="WP_189215826.1">
    <property type="nucleotide sequence ID" value="NZ_BMQK01000002.1"/>
</dbReference>
<dbReference type="Pfam" id="PF02771">
    <property type="entry name" value="Acyl-CoA_dh_N"/>
    <property type="match status" value="1"/>
</dbReference>
<dbReference type="Proteomes" id="UP000620156">
    <property type="component" value="Unassembled WGS sequence"/>
</dbReference>
<dbReference type="InterPro" id="IPR009100">
    <property type="entry name" value="AcylCoA_DH/oxidase_NM_dom_sf"/>
</dbReference>
<dbReference type="EMBL" id="BMQK01000002">
    <property type="protein sequence ID" value="GGQ46769.1"/>
    <property type="molecule type" value="Genomic_DNA"/>
</dbReference>
<evidence type="ECO:0000259" key="8">
    <source>
        <dbReference type="Pfam" id="PF02770"/>
    </source>
</evidence>
<dbReference type="GO" id="GO:0050660">
    <property type="term" value="F:flavin adenine dinucleotide binding"/>
    <property type="evidence" value="ECO:0007669"/>
    <property type="project" value="InterPro"/>
</dbReference>
<feature type="domain" description="Acyl-CoA oxidase/dehydrogenase middle" evidence="8">
    <location>
        <begin position="152"/>
        <end position="232"/>
    </location>
</feature>
<keyword evidence="4 6" id="KW-0274">FAD</keyword>
<evidence type="ECO:0000313" key="10">
    <source>
        <dbReference type="EMBL" id="GGQ46769.1"/>
    </source>
</evidence>
<dbReference type="PANTHER" id="PTHR43884:SF25">
    <property type="entry name" value="ACYL-COA DEHYDROGENASE YDBM-RELATED"/>
    <property type="match status" value="1"/>
</dbReference>
<organism evidence="10 11">
    <name type="scientific">Streptomyces ruber</name>
    <dbReference type="NCBI Taxonomy" id="83378"/>
    <lineage>
        <taxon>Bacteria</taxon>
        <taxon>Bacillati</taxon>
        <taxon>Actinomycetota</taxon>
        <taxon>Actinomycetes</taxon>
        <taxon>Kitasatosporales</taxon>
        <taxon>Streptomycetaceae</taxon>
        <taxon>Streptomyces</taxon>
    </lineage>
</organism>
<evidence type="ECO:0000259" key="7">
    <source>
        <dbReference type="Pfam" id="PF00441"/>
    </source>
</evidence>
<dbReference type="PANTHER" id="PTHR43884">
    <property type="entry name" value="ACYL-COA DEHYDROGENASE"/>
    <property type="match status" value="1"/>
</dbReference>
<sequence>MTEASVHDPGSRADYGLREPRTAAGQRLLDLMGRYRPALEAESRQNDREATLPVHLFDRMRKEGVLGATVPEELGGLGVRSLHDVALALAHVAGRDAGVALALHMQFSRGLTLDFEWRHGTPSTRPFAEDLLRQMGSGEAVVCGAVKDVRGTTVLTRAGSGSYRLDGRKTLVSMAGIATHYVVSARLEEEGAPVRLAAPVIARTSPGLTVLDNWDGMGMRSSGSVDIVFDGCPVAEDRVLPRGVPGVRDDAALAGQTVSSIAMLGIYVGIADSARRIAVEELRRRGGTPPAAVRTTVAEIDARLFALHTAVASALATTDRLSDDLGGDLGARGRAMMTSFQYAKLLVNRHAVSVVDDCVTLVGGAAYSNSHPLARMYRDVRAGGFMHPYNFTDGVDYLSEAALGR</sequence>
<dbReference type="Pfam" id="PF02770">
    <property type="entry name" value="Acyl-CoA_dh_M"/>
    <property type="match status" value="1"/>
</dbReference>
<comment type="cofactor">
    <cofactor evidence="1 6">
        <name>FAD</name>
        <dbReference type="ChEBI" id="CHEBI:57692"/>
    </cofactor>
</comment>
<comment type="caution">
    <text evidence="10">The sequence shown here is derived from an EMBL/GenBank/DDBJ whole genome shotgun (WGS) entry which is preliminary data.</text>
</comment>
<evidence type="ECO:0000256" key="1">
    <source>
        <dbReference type="ARBA" id="ARBA00001974"/>
    </source>
</evidence>
<reference evidence="10" key="1">
    <citation type="journal article" date="2014" name="Int. J. Syst. Evol. Microbiol.">
        <title>Complete genome sequence of Corynebacterium casei LMG S-19264T (=DSM 44701T), isolated from a smear-ripened cheese.</title>
        <authorList>
            <consortium name="US DOE Joint Genome Institute (JGI-PGF)"/>
            <person name="Walter F."/>
            <person name="Albersmeier A."/>
            <person name="Kalinowski J."/>
            <person name="Ruckert C."/>
        </authorList>
    </citation>
    <scope>NUCLEOTIDE SEQUENCE</scope>
    <source>
        <strain evidence="10">JCM 3131</strain>
    </source>
</reference>
<accession>A0A918BB32</accession>
<keyword evidence="11" id="KW-1185">Reference proteome</keyword>
<comment type="similarity">
    <text evidence="2 6">Belongs to the acyl-CoA dehydrogenase family.</text>
</comment>
<evidence type="ECO:0000256" key="6">
    <source>
        <dbReference type="RuleBase" id="RU362125"/>
    </source>
</evidence>
<evidence type="ECO:0000256" key="5">
    <source>
        <dbReference type="ARBA" id="ARBA00023002"/>
    </source>
</evidence>
<dbReference type="InterPro" id="IPR006091">
    <property type="entry name" value="Acyl-CoA_Oxase/DH_mid-dom"/>
</dbReference>
<dbReference type="CDD" id="cd00567">
    <property type="entry name" value="ACAD"/>
    <property type="match status" value="1"/>
</dbReference>
<dbReference type="InterPro" id="IPR009075">
    <property type="entry name" value="AcylCo_DH/oxidase_C"/>
</dbReference>
<dbReference type="PIRSF" id="PIRSF016578">
    <property type="entry name" value="HsaA"/>
    <property type="match status" value="1"/>
</dbReference>
<reference evidence="10" key="2">
    <citation type="submission" date="2020-09" db="EMBL/GenBank/DDBJ databases">
        <authorList>
            <person name="Sun Q."/>
            <person name="Ohkuma M."/>
        </authorList>
    </citation>
    <scope>NUCLEOTIDE SEQUENCE</scope>
    <source>
        <strain evidence="10">JCM 3131</strain>
    </source>
</reference>
<dbReference type="GO" id="GO:0003995">
    <property type="term" value="F:acyl-CoA dehydrogenase activity"/>
    <property type="evidence" value="ECO:0007669"/>
    <property type="project" value="TreeGrafter"/>
</dbReference>
<evidence type="ECO:0000256" key="4">
    <source>
        <dbReference type="ARBA" id="ARBA00022827"/>
    </source>
</evidence>
<keyword evidence="5 6" id="KW-0560">Oxidoreductase</keyword>
<keyword evidence="3 6" id="KW-0285">Flavoprotein</keyword>
<protein>
    <submittedName>
        <fullName evidence="10">Acyl-CoA dehydrogenase YdbM</fullName>
    </submittedName>
</protein>
<feature type="domain" description="Acyl-CoA dehydrogenase/oxidase C-terminal" evidence="7">
    <location>
        <begin position="268"/>
        <end position="383"/>
    </location>
</feature>
<dbReference type="InterPro" id="IPR013786">
    <property type="entry name" value="AcylCoA_DH/ox_N"/>
</dbReference>
<evidence type="ECO:0000256" key="3">
    <source>
        <dbReference type="ARBA" id="ARBA00022630"/>
    </source>
</evidence>
<evidence type="ECO:0000256" key="2">
    <source>
        <dbReference type="ARBA" id="ARBA00009347"/>
    </source>
</evidence>
<dbReference type="InterPro" id="IPR046373">
    <property type="entry name" value="Acyl-CoA_Oxase/DH_mid-dom_sf"/>
</dbReference>
<dbReference type="Pfam" id="PF00441">
    <property type="entry name" value="Acyl-CoA_dh_1"/>
    <property type="match status" value="1"/>
</dbReference>
<dbReference type="SUPFAM" id="SSF47203">
    <property type="entry name" value="Acyl-CoA dehydrogenase C-terminal domain-like"/>
    <property type="match status" value="1"/>
</dbReference>
<evidence type="ECO:0000259" key="9">
    <source>
        <dbReference type="Pfam" id="PF02771"/>
    </source>
</evidence>
<dbReference type="AlphaFoldDB" id="A0A918BB32"/>
<name>A0A918BB32_9ACTN</name>
<proteinExistence type="inferred from homology"/>
<dbReference type="SUPFAM" id="SSF56645">
    <property type="entry name" value="Acyl-CoA dehydrogenase NM domain-like"/>
    <property type="match status" value="1"/>
</dbReference>
<dbReference type="InterPro" id="IPR036250">
    <property type="entry name" value="AcylCo_DH-like_C"/>
</dbReference>
<dbReference type="InterPro" id="IPR037069">
    <property type="entry name" value="AcylCoA_DH/ox_N_sf"/>
</dbReference>
<feature type="domain" description="Acyl-CoA dehydrogenase/oxidase N-terminal" evidence="9">
    <location>
        <begin position="42"/>
        <end position="107"/>
    </location>
</feature>
<gene>
    <name evidence="10" type="primary">ydbM</name>
    <name evidence="10" type="ORF">GCM10010145_14520</name>
</gene>
<dbReference type="Gene3D" id="1.20.140.10">
    <property type="entry name" value="Butyryl-CoA Dehydrogenase, subunit A, domain 3"/>
    <property type="match status" value="1"/>
</dbReference>
<evidence type="ECO:0000313" key="11">
    <source>
        <dbReference type="Proteomes" id="UP000620156"/>
    </source>
</evidence>
<dbReference type="Gene3D" id="1.10.540.10">
    <property type="entry name" value="Acyl-CoA dehydrogenase/oxidase, N-terminal domain"/>
    <property type="match status" value="1"/>
</dbReference>
<dbReference type="Gene3D" id="2.40.110.10">
    <property type="entry name" value="Butyryl-CoA Dehydrogenase, subunit A, domain 2"/>
    <property type="match status" value="1"/>
</dbReference>